<dbReference type="Pfam" id="PF24801">
    <property type="entry name" value="FNIII-A_GpJ"/>
    <property type="match status" value="1"/>
</dbReference>
<feature type="domain" description="Tip attachment protein J HDII-ins2" evidence="2">
    <location>
        <begin position="281"/>
        <end position="391"/>
    </location>
</feature>
<keyword evidence="4" id="KW-1185">Reference proteome</keyword>
<keyword evidence="1" id="KW-0472">Membrane</keyword>
<name>A0ABS4E408_9HYPH</name>
<reference evidence="3 4" key="1">
    <citation type="submission" date="2021-03" db="EMBL/GenBank/DDBJ databases">
        <title>Genomic Encyclopedia of Type Strains, Phase IV (KMG-IV): sequencing the most valuable type-strain genomes for metagenomic binning, comparative biology and taxonomic classification.</title>
        <authorList>
            <person name="Goeker M."/>
        </authorList>
    </citation>
    <scope>NUCLEOTIDE SEQUENCE [LARGE SCALE GENOMIC DNA]</scope>
    <source>
        <strain evidence="3 4">DSM 21600</strain>
    </source>
</reference>
<feature type="transmembrane region" description="Helical" evidence="1">
    <location>
        <begin position="93"/>
        <end position="112"/>
    </location>
</feature>
<sequence>MNAIATNPVIAAPLLDPSQHRVDMEVPAGLTLLEIVGIALPHVPVEQHGRFRVTMVSDRGVLPVDQCHWHRVRPHPGVRIVIRLVPGQNVLKTILSVVIAVAATALGGFFAAPLAGALGISTGAAAGLITAGVSIIGNLLVNALIPPPSTKDTKRSNNYRIDGWQNDLRPDAFVPLALGKVRYAPPFGARSYTEIRNDIQYIRAIFTFGYGPVKITDLQIGDTDIDEYDDIQIEIREGYASDGPLTLYNNQVIEESVGAELARPKPRDDAGNIISGDSIEKPVVRTTARNVTHASVIISFPSGLVKLKSDGGKSSRTVDVKIEQRPVNTSNWQTVTTLSLSAKKVEGFFRQYKWKLPARGTYEIRCTRMTDEDTSTSVQSRSIWVVLQSFRPEYPLNFDQPLGLVAIRIKATYQLNGTLDAFNALVSRVCRDYDTASGAWITRETSNPASSMRYVLQSAANAKPTDNAGIDLDSLAEFHDFCRIKDLKYDRVVDTETRLRELLNELAGAGRGFPRHDGKQWGVVIDRPADLVIVDEFSDRNVADFEATRNYIDPPHAFRVTFSDATNDYKTAERIVRWPGYLGPITLTEQLELPGKTDPDEIYIESRRRMYEAIYRPDVYSCMQDTPIAVATRGSKVAASFKTLQSVSSSGRVVSVNGSVIELDEVIEQRSGQAYAIRFRLLDGDDTIGTGITRSIVTLSGASRLLLLSGAGPLPAVGSIILFGPVSAGISELIVTRVEAGDNMASIFKLADASPIIDQLTDAEVAPTWSGVVGSEVETDNSEPPVPLFSGITSGFADTGVNGRITVLIEAGVGPVESDSFEIYHRISGAFAVVAIDASAFEVNIDDYSTGDVVEIKARALSPTGLPGPFTDIVTIVVGMHDEAVPGGIDADTVSLEPLLGGVQIAFETSDSTSTSEVWIYRSDSTLFDPDSDPVGTASVVPSHPYIVTDGDATRKTLLTSGGMPSSAGWTLGAGWSIADGVATHSGGEAGDLSQTLSLTSGVAYRIGFDVTEIISGSIAVLLSGGSSVAGQDRSDVGRFADRITATGGDHGVSFSASSTFEGSIDNAVIYPETATCLAQGTHYYFLRQANDDGIAGPVVGPFAVNIV</sequence>
<evidence type="ECO:0000259" key="2">
    <source>
        <dbReference type="Pfam" id="PF24801"/>
    </source>
</evidence>
<gene>
    <name evidence="3" type="ORF">J2Z17_004136</name>
</gene>
<organism evidence="3 4">
    <name type="scientific">Rhizobium halophytocola</name>
    <dbReference type="NCBI Taxonomy" id="735519"/>
    <lineage>
        <taxon>Bacteria</taxon>
        <taxon>Pseudomonadati</taxon>
        <taxon>Pseudomonadota</taxon>
        <taxon>Alphaproteobacteria</taxon>
        <taxon>Hyphomicrobiales</taxon>
        <taxon>Rhizobiaceae</taxon>
        <taxon>Rhizobium/Agrobacterium group</taxon>
        <taxon>Rhizobium</taxon>
    </lineage>
</organism>
<dbReference type="InterPro" id="IPR055385">
    <property type="entry name" value="GpJ_HDII-ins2"/>
</dbReference>
<evidence type="ECO:0000256" key="1">
    <source>
        <dbReference type="SAM" id="Phobius"/>
    </source>
</evidence>
<dbReference type="Proteomes" id="UP000759443">
    <property type="component" value="Unassembled WGS sequence"/>
</dbReference>
<dbReference type="RefSeq" id="WP_209947712.1">
    <property type="nucleotide sequence ID" value="NZ_JAGGJU010000012.1"/>
</dbReference>
<evidence type="ECO:0000313" key="3">
    <source>
        <dbReference type="EMBL" id="MBP1852678.1"/>
    </source>
</evidence>
<accession>A0ABS4E408</accession>
<evidence type="ECO:0000313" key="4">
    <source>
        <dbReference type="Proteomes" id="UP000759443"/>
    </source>
</evidence>
<keyword evidence="1" id="KW-0812">Transmembrane</keyword>
<feature type="transmembrane region" description="Helical" evidence="1">
    <location>
        <begin position="124"/>
        <end position="145"/>
    </location>
</feature>
<dbReference type="EMBL" id="JAGGJU010000012">
    <property type="protein sequence ID" value="MBP1852678.1"/>
    <property type="molecule type" value="Genomic_DNA"/>
</dbReference>
<proteinExistence type="predicted"/>
<comment type="caution">
    <text evidence="3">The sequence shown here is derived from an EMBL/GenBank/DDBJ whole genome shotgun (WGS) entry which is preliminary data.</text>
</comment>
<protein>
    <recommendedName>
        <fullName evidence="2">Tip attachment protein J HDII-ins2 domain-containing protein</fullName>
    </recommendedName>
</protein>
<keyword evidence="1" id="KW-1133">Transmembrane helix</keyword>